<accession>A0A167QSH0</accession>
<proteinExistence type="predicted"/>
<evidence type="ECO:0000256" key="1">
    <source>
        <dbReference type="SAM" id="MobiDB-lite"/>
    </source>
</evidence>
<evidence type="ECO:0000313" key="2">
    <source>
        <dbReference type="EMBL" id="KZN85132.1"/>
    </source>
</evidence>
<dbReference type="EMBL" id="CM002800">
    <property type="protein sequence ID" value="KZN85132.1"/>
    <property type="molecule type" value="Genomic_DNA"/>
</dbReference>
<name>A0A167QSH0_PENCH</name>
<sequence>MLLLRKASRKDEGKDKTDTSAEIVFANKSNDPRMPGGLTWQEYQGKDLGDEPFSKTKLLLTYLLRAHGVDLRNDKIIADKMMDDLELDDMDTDDE</sequence>
<dbReference type="Proteomes" id="UP000076449">
    <property type="component" value="Chromosome III"/>
</dbReference>
<reference evidence="2" key="1">
    <citation type="journal article" date="2014" name="Genome Announc.">
        <title>Complete sequencing and chromosome-scale genome assembly of the industrial progenitor strain P2niaD18 from the penicillin producer Penicillium chrysogenum.</title>
        <authorList>
            <person name="Specht T."/>
            <person name="Dahlmann T.A."/>
            <person name="Zadra I."/>
            <person name="Kurnsteiner H."/>
            <person name="Kuck U."/>
        </authorList>
    </citation>
    <scope>NUCLEOTIDE SEQUENCE [LARGE SCALE GENOMIC DNA]</scope>
    <source>
        <strain evidence="2">P2niaD18</strain>
    </source>
</reference>
<feature type="region of interest" description="Disordered" evidence="1">
    <location>
        <begin position="1"/>
        <end position="20"/>
    </location>
</feature>
<gene>
    <name evidence="2" type="ORF">EN45_093040</name>
</gene>
<dbReference type="AlphaFoldDB" id="A0A167QSH0"/>
<organism evidence="2">
    <name type="scientific">Penicillium chrysogenum</name>
    <name type="common">Penicillium notatum</name>
    <dbReference type="NCBI Taxonomy" id="5076"/>
    <lineage>
        <taxon>Eukaryota</taxon>
        <taxon>Fungi</taxon>
        <taxon>Dikarya</taxon>
        <taxon>Ascomycota</taxon>
        <taxon>Pezizomycotina</taxon>
        <taxon>Eurotiomycetes</taxon>
        <taxon>Eurotiomycetidae</taxon>
        <taxon>Eurotiales</taxon>
        <taxon>Aspergillaceae</taxon>
        <taxon>Penicillium</taxon>
        <taxon>Penicillium chrysogenum species complex</taxon>
    </lineage>
</organism>
<protein>
    <submittedName>
        <fullName evidence="2">Uncharacterized protein</fullName>
    </submittedName>
</protein>
<feature type="compositionally biased region" description="Basic and acidic residues" evidence="1">
    <location>
        <begin position="9"/>
        <end position="19"/>
    </location>
</feature>